<feature type="compositionally biased region" description="Basic and acidic residues" evidence="1">
    <location>
        <begin position="10"/>
        <end position="26"/>
    </location>
</feature>
<organism evidence="2 3">
    <name type="scientific">Phytophthora cactorum</name>
    <dbReference type="NCBI Taxonomy" id="29920"/>
    <lineage>
        <taxon>Eukaryota</taxon>
        <taxon>Sar</taxon>
        <taxon>Stramenopiles</taxon>
        <taxon>Oomycota</taxon>
        <taxon>Peronosporomycetes</taxon>
        <taxon>Peronosporales</taxon>
        <taxon>Peronosporaceae</taxon>
        <taxon>Phytophthora</taxon>
    </lineage>
</organism>
<sequence length="73" mass="7963">MPDVLSPTSRDVRFKSEAASRREDALARAGAKLKFPSPPAVVDQSSQAKTEARQGKSEDLINRRGENALHTSK</sequence>
<dbReference type="EMBL" id="RCMK01000414">
    <property type="protein sequence ID" value="KAG2930108.1"/>
    <property type="molecule type" value="Genomic_DNA"/>
</dbReference>
<dbReference type="Proteomes" id="UP000736787">
    <property type="component" value="Unassembled WGS sequence"/>
</dbReference>
<dbReference type="AlphaFoldDB" id="A0A8T1KUC0"/>
<feature type="region of interest" description="Disordered" evidence="1">
    <location>
        <begin position="1"/>
        <end position="73"/>
    </location>
</feature>
<comment type="caution">
    <text evidence="2">The sequence shown here is derived from an EMBL/GenBank/DDBJ whole genome shotgun (WGS) entry which is preliminary data.</text>
</comment>
<protein>
    <submittedName>
        <fullName evidence="2">Uncharacterized protein</fullName>
    </submittedName>
</protein>
<evidence type="ECO:0000256" key="1">
    <source>
        <dbReference type="SAM" id="MobiDB-lite"/>
    </source>
</evidence>
<evidence type="ECO:0000313" key="3">
    <source>
        <dbReference type="Proteomes" id="UP000736787"/>
    </source>
</evidence>
<reference evidence="2" key="1">
    <citation type="submission" date="2018-10" db="EMBL/GenBank/DDBJ databases">
        <title>Effector identification in a new, highly contiguous assembly of the strawberry crown rot pathogen Phytophthora cactorum.</title>
        <authorList>
            <person name="Armitage A.D."/>
            <person name="Nellist C.F."/>
            <person name="Bates H."/>
            <person name="Vickerstaff R.J."/>
            <person name="Harrison R.J."/>
        </authorList>
    </citation>
    <scope>NUCLEOTIDE SEQUENCE</scope>
    <source>
        <strain evidence="2">4040</strain>
    </source>
</reference>
<name>A0A8T1KUC0_9STRA</name>
<feature type="compositionally biased region" description="Basic and acidic residues" evidence="1">
    <location>
        <begin position="50"/>
        <end position="67"/>
    </location>
</feature>
<gene>
    <name evidence="2" type="ORF">PC117_g13808</name>
</gene>
<accession>A0A8T1KUC0</accession>
<evidence type="ECO:0000313" key="2">
    <source>
        <dbReference type="EMBL" id="KAG2930108.1"/>
    </source>
</evidence>
<proteinExistence type="predicted"/>